<feature type="coiled-coil region" evidence="1">
    <location>
        <begin position="1531"/>
        <end position="1573"/>
    </location>
</feature>
<evidence type="ECO:0000313" key="7">
    <source>
        <dbReference type="Proteomes" id="UP000694427"/>
    </source>
</evidence>
<dbReference type="Pfam" id="PF10490">
    <property type="entry name" value="CENP-F_C_Rb_bdg"/>
    <property type="match status" value="1"/>
</dbReference>
<keyword evidence="7" id="KW-1185">Reference proteome</keyword>
<evidence type="ECO:0000259" key="3">
    <source>
        <dbReference type="Pfam" id="PF10473"/>
    </source>
</evidence>
<keyword evidence="1" id="KW-0175">Coiled coil</keyword>
<feature type="coiled-coil region" evidence="1">
    <location>
        <begin position="1633"/>
        <end position="1723"/>
    </location>
</feature>
<feature type="region of interest" description="Disordered" evidence="2">
    <location>
        <begin position="2687"/>
        <end position="2740"/>
    </location>
</feature>
<dbReference type="InterPro" id="IPR018302">
    <property type="entry name" value="CenpF/LEK1_Rb-prot-bd"/>
</dbReference>
<evidence type="ECO:0000259" key="5">
    <source>
        <dbReference type="Pfam" id="PF10490"/>
    </source>
</evidence>
<feature type="compositionally biased region" description="Polar residues" evidence="2">
    <location>
        <begin position="240"/>
        <end position="258"/>
    </location>
</feature>
<dbReference type="GO" id="GO:0051310">
    <property type="term" value="P:metaphase chromosome alignment"/>
    <property type="evidence" value="ECO:0007669"/>
    <property type="project" value="TreeGrafter"/>
</dbReference>
<dbReference type="Pfam" id="PF10481">
    <property type="entry name" value="CENP-F_N"/>
    <property type="match status" value="2"/>
</dbReference>
<dbReference type="GO" id="GO:0000922">
    <property type="term" value="C:spindle pole"/>
    <property type="evidence" value="ECO:0007669"/>
    <property type="project" value="TreeGrafter"/>
</dbReference>
<feature type="domain" description="Kinetochore protein Cenp-F/LEK1 Rb protein-binding" evidence="5">
    <location>
        <begin position="2604"/>
        <end position="2644"/>
    </location>
</feature>
<sequence length="2740" mass="315284">MSWAVEEWKDGLPAKALQKIQEIERQLDKLKKERQQKQFQLDSLEATFQKQRQKVSYLRNNGVDFLYCILMNAVKFASYVYYILLQMDSEKSEASALKRENQSLVESCESLEKSRQKLTHDIQTKEQQVNYLEGQLNSSKKQIDRLEQEVKKYKHELEWSQTSHASEIQHSTPQKTFATPATPNHWQQDSKISDLQEKYNREVEERKRLEAEIKVMHVKLLNQSAVSHKDIARQQAGSSIFPWQQDQTHSHQSLTVMETPSRRRNGPSGMSWSFDDTPIKPHQQFTSGTQSDTAGSQQMEQLKNINQDLRSRVSELELRLQAQEKEMKNQINKFSEIQSQFEMAKKELAEKDKLLSKSRDELTKATGQYEQSVSKCSSLEVKLKQVTEEMNCQRHNAESMHRSLEQKIKDQERESQKELAQLQSSHQALDQQFNQVKNKMSMEIQQAKKEYNVLQSDMDKVTALKNRLEKDLEELKQKLLRSEQALQASQVKETELKKKFDELQREKNTLSCQLDQGMKRVKQLEEEKQNTEQNLAKSRSMVDDLKVKTQTQSEELTELRKKMDHQSVSSAQELENAKKTLAETEAQNMKSQAELQKLVHEVELKANKICAMEKEKEDLKMTSNSCQKEAAEMKKEFEALLQWKTEKEQLINNTESNREEMLSKIADLENDKAKLNYAHDGLQKTMQDLENEKICLSGQIDSLKGELLVKCVELEEKGRVYEELQQQLSETHQKHNKEMDNLKQQITLMQEQVSELEAKLHQETSKVEGLDKAHGQLLAEYESACDLAKSKDSIIEMNRTEIEHLQETFALREQELEKFKEEKDTLAKECEDRLVQYKELEQEKRNVETSLQEVLEKIALLESDLKCQKDLNADIQGKYDDISKVREDLAEKVSLVEKREKDLILEVESLLQKNKSFCSLEEQFNCLVSEAEETRSSLEKVKELQVQTATELENQKTIAENLAEYIEEEKRKASSLEHDNALLKVKQQEVENKANDLAEKYESLQKFHDVVCQEKENLLKQVSEMTGALAEKDAVAENIVLMQTELEASKHLSTTLKNSLESLQKQFDSSAELNLSLEKNLQDISEKKALLETSIKKLTERHNKESETHISEIETHLKKQKSLEEHISVLGAELQSKCLEARNASEKLEEAALEKVKLKQDLDLSMDQLREVTDSYQKVAKELEDLKQSASPQEQEIDSLKAALADLKSQEAAKSCEIKSLKGKLQEAQSEKAKALEALNEKNINMNKIRVQLEMLQMDLEDNETCINSFEAQVEALQGNISVLETKLGEREAQRSILQAELESIKEDYAKSALEVSQLSACLEETQKEQQSSSALFTELESLRATNETLKVSLEQENCKQANLEAMYNNLMEQKLKLESDFQRLKADAQNSREEIDKLKQSNDSLVSQIAEQQTYIEQLQSEKILAANFDAETLKKEQTADENDQDIYEMPFADTSILPFEEDIAVLGVSSPVERLDSQEEAQTSLSSDEDGKHIPLKEEMQNKSREPEEMSHVLKETVRTMEEQTGIKIEQLKLQHAKELQRMEEQMLNFRNELEAKLKEEKQHTEILSSQLEATMQQLQELDLASSSLLATEPSQEMEKITHEAQENILHQPEQSDSSPEPESETSLVELEALKKALTKRETELVHLQSQFEVLESEMAARKDLCLDLEGKIREIEIEKTNVTDKLTSITQENMKLNNHIRELTEEIDSLRLQLQTSKCQLSDVMEMMESLEIAKGEWNEKFFQTESELKRVRSEKANLEKHILSMEADIEEIQEQKQKQAAELEAARRTNCSLEQQLNITMAEGGRLKEELTLCADERESENLSLMKWKEKAELLEKRETNTRELIKELEEDIRIGKRKNEVTTNQIDVLLKEKEQLIQRSQNLENTVAILNEDNKKLLSELNGLKSNENFASRESENLSSKIHSLENENIRLSQSLESSLLEKGEIASRLISTQEEVAQMRQGIEKLKVRIESDERKKNHMSQLLKAAQRKADVLQDNIEKLERDKELSDQNLEDAILQAETDKAELEEVQAEAQELTKKIEEMVNELKELKEEKYKLEQELQQKNKLIDELQLSNQAATEKLKSVEEATVNQQQIIEDFHLKVDAMEEELQLCRTEVQSKEQKAQDLTTQLLSLQSENKEFSQRVLEYERCQAELRSSNQLLLKDFENKQQELSKENAQLQSQIAELQVLSSIQEERDELKKDKIVLQSTIAQLEETAQMQSTKIEVLQTSVTSLENNIQHLESQLDAMKLMNSEVTEKLNALHESSLHLQTQHQQQLCEERERQNALEINQNLLTCQLQESQKQIVTYKLSLEALTTEKDGLQKKLSDIQESHDVQIKENNKRHEENLKHVQQQNEMELNKLKEESMAVEAKAARYLSDLNSLKSQNADVDSTFKELQKKLELCEKEKAELDSKVVRLSKEKDSAMSKINLWMKSCKQLENEKQALQEELQQQGQQIAALQASQKQGDAGSCDATQEELQELKEALEEKSREADESMDRYCSLMVKVHKLEETNESLKNQLKQLSTQTKTPKTRRSLRSDKIDLENSKPVEDKANMPAGKRQRAADDTPNKAQEALHSITKRLKAAAATPKATLDVDDEDFRPEGLPELVKKGFADIPVGEMSPFIVRRTTVQRCSPRLAARMTAVSAEHPVQVSKQTAEGRTSNTVQVPKAIQSNAAVLSPLTNSPRENSCESPVPAIEQKISRRSRSFKKTPEKQQRVSASPKQNDNCQVQ</sequence>
<reference evidence="6" key="2">
    <citation type="submission" date="2025-09" db="UniProtKB">
        <authorList>
            <consortium name="Ensembl"/>
        </authorList>
    </citation>
    <scope>IDENTIFICATION</scope>
</reference>
<feature type="coiled-coil region" evidence="1">
    <location>
        <begin position="949"/>
        <end position="1007"/>
    </location>
</feature>
<accession>A0A8C1R9I8</accession>
<dbReference type="GO" id="GO:0010389">
    <property type="term" value="P:regulation of G2/M transition of mitotic cell cycle"/>
    <property type="evidence" value="ECO:0007669"/>
    <property type="project" value="TreeGrafter"/>
</dbReference>
<evidence type="ECO:0000256" key="2">
    <source>
        <dbReference type="SAM" id="MobiDB-lite"/>
    </source>
</evidence>
<dbReference type="Gene3D" id="1.10.287.1490">
    <property type="match status" value="1"/>
</dbReference>
<dbReference type="GO" id="GO:0005634">
    <property type="term" value="C:nucleus"/>
    <property type="evidence" value="ECO:0007669"/>
    <property type="project" value="TreeGrafter"/>
</dbReference>
<feature type="coiled-coil region" evidence="1">
    <location>
        <begin position="1340"/>
        <end position="1423"/>
    </location>
</feature>
<feature type="coiled-coil region" evidence="1">
    <location>
        <begin position="299"/>
        <end position="340"/>
    </location>
</feature>
<feature type="compositionally biased region" description="Basic and acidic residues" evidence="2">
    <location>
        <begin position="2544"/>
        <end position="2561"/>
    </location>
</feature>
<dbReference type="Ensembl" id="ENSCCRT00010108304.1">
    <property type="protein sequence ID" value="ENSCCRP00010097657.1"/>
    <property type="gene ID" value="ENSCCRG00010042774.1"/>
</dbReference>
<evidence type="ECO:0000313" key="6">
    <source>
        <dbReference type="Ensembl" id="ENSCCRP00010097657.1"/>
    </source>
</evidence>
<feature type="region of interest" description="Disordered" evidence="2">
    <location>
        <begin position="1476"/>
        <end position="1510"/>
    </location>
</feature>
<feature type="domain" description="Centromere protein Cenp-F N-terminal" evidence="4">
    <location>
        <begin position="87"/>
        <end position="326"/>
    </location>
</feature>
<feature type="region of interest" description="Disordered" evidence="2">
    <location>
        <begin position="2526"/>
        <end position="2582"/>
    </location>
</feature>
<feature type="compositionally biased region" description="Polar residues" evidence="2">
    <location>
        <begin position="2526"/>
        <end position="2537"/>
    </location>
</feature>
<organism evidence="6 7">
    <name type="scientific">Cyprinus carpio</name>
    <name type="common">Common carp</name>
    <dbReference type="NCBI Taxonomy" id="7962"/>
    <lineage>
        <taxon>Eukaryota</taxon>
        <taxon>Metazoa</taxon>
        <taxon>Chordata</taxon>
        <taxon>Craniata</taxon>
        <taxon>Vertebrata</taxon>
        <taxon>Euteleostomi</taxon>
        <taxon>Actinopterygii</taxon>
        <taxon>Neopterygii</taxon>
        <taxon>Teleostei</taxon>
        <taxon>Ostariophysi</taxon>
        <taxon>Cypriniformes</taxon>
        <taxon>Cyprinidae</taxon>
        <taxon>Cyprininae</taxon>
        <taxon>Cyprinus</taxon>
    </lineage>
</organism>
<feature type="coiled-coil region" evidence="1">
    <location>
        <begin position="1074"/>
        <end position="1101"/>
    </location>
</feature>
<evidence type="ECO:0000256" key="1">
    <source>
        <dbReference type="SAM" id="Coils"/>
    </source>
</evidence>
<dbReference type="GO" id="GO:0008017">
    <property type="term" value="F:microtubule binding"/>
    <property type="evidence" value="ECO:0007669"/>
    <property type="project" value="InterPro"/>
</dbReference>
<dbReference type="GO" id="GO:0070840">
    <property type="term" value="F:dynein complex binding"/>
    <property type="evidence" value="ECO:0007669"/>
    <property type="project" value="InterPro"/>
</dbReference>
<dbReference type="Proteomes" id="UP000694427">
    <property type="component" value="Unplaced"/>
</dbReference>
<feature type="compositionally biased region" description="Polar residues" evidence="2">
    <location>
        <begin position="2687"/>
        <end position="2700"/>
    </location>
</feature>
<dbReference type="Pfam" id="PF10473">
    <property type="entry name" value="CENP-F_leu_zip"/>
    <property type="match status" value="2"/>
</dbReference>
<feature type="coiled-coil region" evidence="1">
    <location>
        <begin position="802"/>
        <end position="871"/>
    </location>
</feature>
<dbReference type="PANTHER" id="PTHR18874:SF10">
    <property type="entry name" value="CENTROMERE PROTEIN F"/>
    <property type="match status" value="1"/>
</dbReference>
<feature type="compositionally biased region" description="Polar residues" evidence="2">
    <location>
        <begin position="2726"/>
        <end position="2740"/>
    </location>
</feature>
<evidence type="ECO:0000259" key="4">
    <source>
        <dbReference type="Pfam" id="PF10481"/>
    </source>
</evidence>
<name>A0A8C1R9I8_CYPCA</name>
<dbReference type="GO" id="GO:0000775">
    <property type="term" value="C:chromosome, centromeric region"/>
    <property type="evidence" value="ECO:0007669"/>
    <property type="project" value="InterPro"/>
</dbReference>
<dbReference type="InterPro" id="IPR018463">
    <property type="entry name" value="Centromere_CenpF_N"/>
</dbReference>
<feature type="compositionally biased region" description="Basic and acidic residues" evidence="2">
    <location>
        <begin position="1491"/>
        <end position="1510"/>
    </location>
</feature>
<feature type="coiled-coil region" evidence="1">
    <location>
        <begin position="87"/>
        <end position="163"/>
    </location>
</feature>
<reference evidence="6" key="1">
    <citation type="submission" date="2025-08" db="UniProtKB">
        <authorList>
            <consortium name="Ensembl"/>
        </authorList>
    </citation>
    <scope>IDENTIFICATION</scope>
</reference>
<feature type="coiled-coil region" evidence="1">
    <location>
        <begin position="1822"/>
        <end position="2265"/>
    </location>
</feature>
<feature type="domain" description="Centromere protein Cenp-F leucine-rich repeat-containing" evidence="3">
    <location>
        <begin position="1741"/>
        <end position="1881"/>
    </location>
</feature>
<feature type="coiled-coil region" evidence="1">
    <location>
        <begin position="13"/>
        <end position="61"/>
    </location>
</feature>
<dbReference type="GO" id="GO:0042803">
    <property type="term" value="F:protein homodimerization activity"/>
    <property type="evidence" value="ECO:0007669"/>
    <property type="project" value="InterPro"/>
</dbReference>
<protein>
    <submittedName>
        <fullName evidence="6">Centromere protein F-like</fullName>
    </submittedName>
</protein>
<dbReference type="InterPro" id="IPR043513">
    <property type="entry name" value="Cenp-F"/>
</dbReference>
<feature type="region of interest" description="Disordered" evidence="2">
    <location>
        <begin position="396"/>
        <end position="427"/>
    </location>
</feature>
<dbReference type="PANTHER" id="PTHR18874">
    <property type="entry name" value="CMF/LEK/CENP CELL DIVISION-RELATED"/>
    <property type="match status" value="1"/>
</dbReference>
<dbReference type="InterPro" id="IPR019513">
    <property type="entry name" value="Centromere_CenpF_leu-rich_rpt"/>
</dbReference>
<feature type="coiled-coil region" evidence="1">
    <location>
        <begin position="1131"/>
        <end position="1308"/>
    </location>
</feature>
<feature type="region of interest" description="Disordered" evidence="2">
    <location>
        <begin position="240"/>
        <end position="270"/>
    </location>
</feature>
<dbReference type="GO" id="GO:0000278">
    <property type="term" value="P:mitotic cell cycle"/>
    <property type="evidence" value="ECO:0007669"/>
    <property type="project" value="TreeGrafter"/>
</dbReference>
<proteinExistence type="predicted"/>
<feature type="domain" description="Centromere protein Cenp-F N-terminal" evidence="4">
    <location>
        <begin position="1"/>
        <end position="61"/>
    </location>
</feature>
<feature type="compositionally biased region" description="Basic and acidic residues" evidence="2">
    <location>
        <begin position="396"/>
        <end position="417"/>
    </location>
</feature>
<feature type="coiled-coil region" evidence="1">
    <location>
        <begin position="1752"/>
        <end position="1793"/>
    </location>
</feature>
<feature type="domain" description="Centromere protein Cenp-F leucine-rich repeat-containing" evidence="3">
    <location>
        <begin position="1979"/>
        <end position="2117"/>
    </location>
</feature>